<accession>A0A2A5T7V3</accession>
<keyword evidence="2" id="KW-1185">Reference proteome</keyword>
<sequence length="54" mass="5941">MSMGIGSQRISGLEVLSQLTSQDITISPERAIGYGEFGFWNAVTKHCPTTRHQC</sequence>
<evidence type="ECO:0000313" key="2">
    <source>
        <dbReference type="Proteomes" id="UP000219020"/>
    </source>
</evidence>
<evidence type="ECO:0008006" key="3">
    <source>
        <dbReference type="Google" id="ProtNLM"/>
    </source>
</evidence>
<dbReference type="Proteomes" id="UP000219020">
    <property type="component" value="Unassembled WGS sequence"/>
</dbReference>
<dbReference type="AlphaFoldDB" id="A0A2A5T7V3"/>
<proteinExistence type="predicted"/>
<evidence type="ECO:0000313" key="1">
    <source>
        <dbReference type="EMBL" id="PCS24212.1"/>
    </source>
</evidence>
<organism evidence="1 2">
    <name type="scientific">Candidatus Enterovibrio escicola</name>
    <dbReference type="NCBI Taxonomy" id="1927127"/>
    <lineage>
        <taxon>Bacteria</taxon>
        <taxon>Pseudomonadati</taxon>
        <taxon>Pseudomonadota</taxon>
        <taxon>Gammaproteobacteria</taxon>
        <taxon>Vibrionales</taxon>
        <taxon>Vibrionaceae</taxon>
        <taxon>Enterovibrio</taxon>
    </lineage>
</organism>
<name>A0A2A5T7V3_9GAMM</name>
<gene>
    <name evidence="1" type="ORF">BTN49_0030</name>
</gene>
<protein>
    <recommendedName>
        <fullName evidence="3">Mobile element protein</fullName>
    </recommendedName>
</protein>
<comment type="caution">
    <text evidence="1">The sequence shown here is derived from an EMBL/GenBank/DDBJ whole genome shotgun (WGS) entry which is preliminary data.</text>
</comment>
<dbReference type="EMBL" id="NBYY01000002">
    <property type="protein sequence ID" value="PCS24212.1"/>
    <property type="molecule type" value="Genomic_DNA"/>
</dbReference>
<reference evidence="2" key="1">
    <citation type="submission" date="2017-04" db="EMBL/GenBank/DDBJ databases">
        <title>Genome evolution of the luminous symbionts of deep sea anglerfish.</title>
        <authorList>
            <person name="Hendry T.A."/>
        </authorList>
    </citation>
    <scope>NUCLEOTIDE SEQUENCE [LARGE SCALE GENOMIC DNA]</scope>
</reference>